<comment type="caution">
    <text evidence="9">The sequence shown here is derived from an EMBL/GenBank/DDBJ whole genome shotgun (WGS) entry which is preliminary data.</text>
</comment>
<dbReference type="SUPFAM" id="SSF52540">
    <property type="entry name" value="P-loop containing nucleoside triphosphate hydrolases"/>
    <property type="match status" value="3"/>
</dbReference>
<evidence type="ECO:0000256" key="3">
    <source>
        <dbReference type="ARBA" id="ARBA00022840"/>
    </source>
</evidence>
<dbReference type="Gene3D" id="4.10.860.10">
    <property type="entry name" value="UVR domain"/>
    <property type="match status" value="1"/>
</dbReference>
<feature type="compositionally biased region" description="Low complexity" evidence="7">
    <location>
        <begin position="22"/>
        <end position="46"/>
    </location>
</feature>
<dbReference type="PRINTS" id="PR00300">
    <property type="entry name" value="CLPPROTEASEA"/>
</dbReference>
<dbReference type="SMART" id="SM01086">
    <property type="entry name" value="ClpB_D2-small"/>
    <property type="match status" value="1"/>
</dbReference>
<evidence type="ECO:0000256" key="2">
    <source>
        <dbReference type="ARBA" id="ARBA00022741"/>
    </source>
</evidence>
<dbReference type="FunFam" id="3.40.50.300:FF:000025">
    <property type="entry name" value="ATP-dependent Clp protease subunit"/>
    <property type="match status" value="1"/>
</dbReference>
<dbReference type="FunFam" id="3.40.50.300:FF:000010">
    <property type="entry name" value="Chaperone clpB 1, putative"/>
    <property type="match status" value="1"/>
</dbReference>
<feature type="region of interest" description="Disordered" evidence="7">
    <location>
        <begin position="1"/>
        <end position="57"/>
    </location>
</feature>
<accession>A0A1F7GY18</accession>
<dbReference type="GO" id="GO:0005524">
    <property type="term" value="F:ATP binding"/>
    <property type="evidence" value="ECO:0007669"/>
    <property type="project" value="UniProtKB-KW"/>
</dbReference>
<feature type="region of interest" description="Disordered" evidence="7">
    <location>
        <begin position="1240"/>
        <end position="1296"/>
    </location>
</feature>
<feature type="domain" description="Clp R" evidence="8">
    <location>
        <begin position="92"/>
        <end position="233"/>
    </location>
</feature>
<feature type="compositionally biased region" description="Basic and acidic residues" evidence="7">
    <location>
        <begin position="1265"/>
        <end position="1285"/>
    </location>
</feature>
<dbReference type="Pfam" id="PF07724">
    <property type="entry name" value="AAA_2"/>
    <property type="match status" value="1"/>
</dbReference>
<dbReference type="EMBL" id="MFZO01000044">
    <property type="protein sequence ID" value="OGK23685.1"/>
    <property type="molecule type" value="Genomic_DNA"/>
</dbReference>
<dbReference type="Gene3D" id="1.10.1780.10">
    <property type="entry name" value="Clp, N-terminal domain"/>
    <property type="match status" value="1"/>
</dbReference>
<evidence type="ECO:0000259" key="8">
    <source>
        <dbReference type="PROSITE" id="PS51903"/>
    </source>
</evidence>
<sequence length="1296" mass="145500">MALLDFIKKPKQKASAVPQGAVQNNTTTQTHVVETTQTTQSTGPQTYSGIGAPPQHHVESSQTTVAKTTAATPGAPTASANLSSEEKKREEIDLMTHLTQRSNRVFLSAQNKARELKLDFVDSEHLLHGLLSDSEIYNLFIEFKIHPQLIEEELKKIYKNGASQKMPQLSPRVKRILGLSLTVARKLRFEFISPEHILLALYEEGEGAGAKILTKMGLKKQDLNKKIIGKKEGLEKQDKEADTKKNTVDRYTIDLTAKAAQGLLDPVVERSDVIERVIHILSRRTKNNPALVGEAGVGKTAVVEGLAQKIVTKGVPESLLDKRVLQLDLMSIIAGASHRGEFEERMKELIEQVQASKGQIILFIDEIHNIVGAGASGENALDASNFLKPALARGELQLIGATTLTEYRKYIERDPALERRFQPVLVQEPTIEQAIKMLKAIKDKYEAFHRVKIPDDVVEAAVKFSKRYVGDRFLPDKAVDLIDEAASAVRLPLISLPEVIKSIETRIAELNQELQEGEKLGDRVKVRILRSKIDEIESTLKEKRGEYDMRKAQTTSAVSVDIIKDIVSRWTGIPISKITESELERLAQLEKIMHQRLIDQNIAVTSVAAAVRRGRAGLKSTQRPIGSFVFLGPTGVGKTELAKTLAEVLFGQEEAMIRFDMTEYMERHEVAKLLGAPPGYVGYEEGGKLTEVVRRKPYSVVLFDEVEKAHPDIFNILLQILDDGRLTDNKGHVISFKNTVVICTSNIGTQMIQDELLKSGKIEIEEPPFLSTYTFSPRGREILTIGTKYFEREKAVDSWKEGVLLDYFAGQEIKQDQSKVDQPLTVESSTKGRSTAGGDFPVQGFATHTISFRGEELITKGNTVFVRTSTTAKIWKTTTLIDYFKDGIVVNALPDAPEEQLPTARLKTHAFTPDEREVVTYKDRYWVRKEGMNDWQTGHLKDYFTGAEIQEADLQKATKQDLTPPKGSQKAAKQEQNGVKSDVKKTNKFFPTAYWDIHTFSPSGKEIIILGDTAWFRNERKNIWQTQSLNEYFGKDFPLEKELEEKRKVDEEIDKKKYDLIKSKVTAELRKFFRPELLNRFDEVIIFEPLKFTHMIKIVQLQLKGLAKLLEDQDIGFIYTDSAVKEIVREGFDPIYGARPLRRAIQKVIENPISTLIIEKKVKAGNQIQVDFDGESFIFNIEKVELVPEEMLKKRTIKNFLCEACGNHFMTSVVKNSTVICSRCASTKVQEVIESPKVIPLDEKSSTTDKDGKPSNASASEGEEDKNKLSNDGKLSGDKNLDGRQKSQTNFPATHA</sequence>
<dbReference type="Gene3D" id="1.10.8.60">
    <property type="match status" value="2"/>
</dbReference>
<dbReference type="Pfam" id="PF17871">
    <property type="entry name" value="AAA_lid_9"/>
    <property type="match status" value="1"/>
</dbReference>
<organism evidence="9 10">
    <name type="scientific">Candidatus Roizmanbacteria bacterium RIFCSPHIGHO2_02_FULL_38_11</name>
    <dbReference type="NCBI Taxonomy" id="1802039"/>
    <lineage>
        <taxon>Bacteria</taxon>
        <taxon>Candidatus Roizmaniibacteriota</taxon>
    </lineage>
</organism>
<evidence type="ECO:0000256" key="1">
    <source>
        <dbReference type="ARBA" id="ARBA00022737"/>
    </source>
</evidence>
<evidence type="ECO:0000313" key="9">
    <source>
        <dbReference type="EMBL" id="OGK23685.1"/>
    </source>
</evidence>
<dbReference type="SMART" id="SM00382">
    <property type="entry name" value="AAA"/>
    <property type="match status" value="2"/>
</dbReference>
<dbReference type="Gene3D" id="3.40.50.300">
    <property type="entry name" value="P-loop containing nucleotide triphosphate hydrolases"/>
    <property type="match status" value="3"/>
</dbReference>
<dbReference type="InterPro" id="IPR019489">
    <property type="entry name" value="Clp_ATPase_C"/>
</dbReference>
<dbReference type="PROSITE" id="PS51903">
    <property type="entry name" value="CLP_R"/>
    <property type="match status" value="1"/>
</dbReference>
<evidence type="ECO:0000256" key="4">
    <source>
        <dbReference type="ARBA" id="ARBA00023186"/>
    </source>
</evidence>
<feature type="region of interest" description="Disordered" evidence="7">
    <location>
        <begin position="957"/>
        <end position="982"/>
    </location>
</feature>
<dbReference type="GO" id="GO:0016887">
    <property type="term" value="F:ATP hydrolysis activity"/>
    <property type="evidence" value="ECO:0007669"/>
    <property type="project" value="InterPro"/>
</dbReference>
<feature type="compositionally biased region" description="Polar residues" evidence="7">
    <location>
        <begin position="1286"/>
        <end position="1296"/>
    </location>
</feature>
<feature type="compositionally biased region" description="Low complexity" evidence="7">
    <location>
        <begin position="67"/>
        <end position="80"/>
    </location>
</feature>
<dbReference type="InterPro" id="IPR003593">
    <property type="entry name" value="AAA+_ATPase"/>
</dbReference>
<dbReference type="CDD" id="cd19499">
    <property type="entry name" value="RecA-like_ClpB_Hsp104-like"/>
    <property type="match status" value="1"/>
</dbReference>
<dbReference type="GO" id="GO:0034605">
    <property type="term" value="P:cellular response to heat"/>
    <property type="evidence" value="ECO:0007669"/>
    <property type="project" value="TreeGrafter"/>
</dbReference>
<dbReference type="Pfam" id="PF10431">
    <property type="entry name" value="ClpB_D2-small"/>
    <property type="match status" value="1"/>
</dbReference>
<dbReference type="PANTHER" id="PTHR11638">
    <property type="entry name" value="ATP-DEPENDENT CLP PROTEASE"/>
    <property type="match status" value="1"/>
</dbReference>
<evidence type="ECO:0000313" key="10">
    <source>
        <dbReference type="Proteomes" id="UP000177913"/>
    </source>
</evidence>
<dbReference type="InterPro" id="IPR050130">
    <property type="entry name" value="ClpA_ClpB"/>
</dbReference>
<keyword evidence="3" id="KW-0067">ATP-binding</keyword>
<dbReference type="InterPro" id="IPR018368">
    <property type="entry name" value="ClpA/B_CS1"/>
</dbReference>
<dbReference type="InterPro" id="IPR041546">
    <property type="entry name" value="ClpA/ClpB_AAA_lid"/>
</dbReference>
<keyword evidence="1 5" id="KW-0677">Repeat</keyword>
<dbReference type="InterPro" id="IPR027417">
    <property type="entry name" value="P-loop_NTPase"/>
</dbReference>
<name>A0A1F7GY18_9BACT</name>
<dbReference type="Pfam" id="PF00004">
    <property type="entry name" value="AAA"/>
    <property type="match status" value="1"/>
</dbReference>
<protein>
    <recommendedName>
        <fullName evidence="8">Clp R domain-containing protein</fullName>
    </recommendedName>
</protein>
<feature type="region of interest" description="Disordered" evidence="7">
    <location>
        <begin position="67"/>
        <end position="86"/>
    </location>
</feature>
<evidence type="ECO:0000256" key="7">
    <source>
        <dbReference type="SAM" id="MobiDB-lite"/>
    </source>
</evidence>
<dbReference type="InterPro" id="IPR003959">
    <property type="entry name" value="ATPase_AAA_core"/>
</dbReference>
<keyword evidence="6" id="KW-0175">Coiled coil</keyword>
<dbReference type="Proteomes" id="UP000177913">
    <property type="component" value="Unassembled WGS sequence"/>
</dbReference>
<dbReference type="InterPro" id="IPR036628">
    <property type="entry name" value="Clp_N_dom_sf"/>
</dbReference>
<dbReference type="PANTHER" id="PTHR11638:SF18">
    <property type="entry name" value="HEAT SHOCK PROTEIN 104"/>
    <property type="match status" value="1"/>
</dbReference>
<evidence type="ECO:0000256" key="6">
    <source>
        <dbReference type="SAM" id="Coils"/>
    </source>
</evidence>
<reference evidence="9 10" key="1">
    <citation type="journal article" date="2016" name="Nat. Commun.">
        <title>Thousands of microbial genomes shed light on interconnected biogeochemical processes in an aquifer system.</title>
        <authorList>
            <person name="Anantharaman K."/>
            <person name="Brown C.T."/>
            <person name="Hug L.A."/>
            <person name="Sharon I."/>
            <person name="Castelle C.J."/>
            <person name="Probst A.J."/>
            <person name="Thomas B.C."/>
            <person name="Singh A."/>
            <person name="Wilkins M.J."/>
            <person name="Karaoz U."/>
            <person name="Brodie E.L."/>
            <person name="Williams K.H."/>
            <person name="Hubbard S.S."/>
            <person name="Banfield J.F."/>
        </authorList>
    </citation>
    <scope>NUCLEOTIDE SEQUENCE [LARGE SCALE GENOMIC DNA]</scope>
</reference>
<proteinExistence type="predicted"/>
<keyword evidence="4" id="KW-0143">Chaperone</keyword>
<gene>
    <name evidence="9" type="ORF">A3C25_01035</name>
</gene>
<dbReference type="PROSITE" id="PS00870">
    <property type="entry name" value="CLPAB_1"/>
    <property type="match status" value="1"/>
</dbReference>
<evidence type="ECO:0000256" key="5">
    <source>
        <dbReference type="PROSITE-ProRule" id="PRU01251"/>
    </source>
</evidence>
<keyword evidence="2" id="KW-0547">Nucleotide-binding</keyword>
<dbReference type="InterPro" id="IPR004176">
    <property type="entry name" value="Clp_R_N"/>
</dbReference>
<dbReference type="SUPFAM" id="SSF81923">
    <property type="entry name" value="Double Clp-N motif"/>
    <property type="match status" value="1"/>
</dbReference>
<dbReference type="Pfam" id="PF02861">
    <property type="entry name" value="Clp_N"/>
    <property type="match status" value="1"/>
</dbReference>
<feature type="compositionally biased region" description="Basic and acidic residues" evidence="7">
    <location>
        <begin position="1240"/>
        <end position="1253"/>
    </location>
</feature>
<feature type="coiled-coil region" evidence="6">
    <location>
        <begin position="500"/>
        <end position="546"/>
    </location>
</feature>
<dbReference type="CDD" id="cd00009">
    <property type="entry name" value="AAA"/>
    <property type="match status" value="1"/>
</dbReference>
<dbReference type="InterPro" id="IPR001270">
    <property type="entry name" value="ClpA/B"/>
</dbReference>
<dbReference type="GO" id="GO:0005737">
    <property type="term" value="C:cytoplasm"/>
    <property type="evidence" value="ECO:0007669"/>
    <property type="project" value="TreeGrafter"/>
</dbReference>